<accession>A0A085NZX5</accession>
<evidence type="ECO:0000313" key="3">
    <source>
        <dbReference type="EMBL" id="TJH24674.1"/>
    </source>
</evidence>
<dbReference type="AlphaFoldDB" id="A0A085NZX5"/>
<evidence type="ECO:0000313" key="4">
    <source>
        <dbReference type="Proteomes" id="UP000306700"/>
    </source>
</evidence>
<evidence type="ECO:0000313" key="5">
    <source>
        <dbReference type="Proteomes" id="UP000517067"/>
    </source>
</evidence>
<dbReference type="InterPro" id="IPR009808">
    <property type="entry name" value="DUF1378"/>
</dbReference>
<dbReference type="Pfam" id="PF07125">
    <property type="entry name" value="DUF1378"/>
    <property type="match status" value="1"/>
</dbReference>
<reference evidence="2 5" key="2">
    <citation type="journal article" date="2020" name="J. Appl. Microbiol.">
        <title>Genetic characterization of Shigatoxigenic and enteropathogenic Escherichia coli O80:H2 from diarrheic and septicemic calves and relatedness to human Shigatoxigenic E. coli O80:H2.</title>
        <authorList>
            <person name="Habets A."/>
            <person name="Crombe F."/>
            <person name="Nakamura K."/>
            <person name="Guerin V."/>
            <person name="De Rauw K."/>
            <person name="Pierard D."/>
            <person name="Saulmont M."/>
            <person name="Hayashi T."/>
            <person name="Mainil J.G."/>
            <person name="Thiry D."/>
        </authorList>
    </citation>
    <scope>NUCLEOTIDE SEQUENCE [LARGE SCALE GENOMIC DNA]</scope>
    <source>
        <strain evidence="2 5">EH3307</strain>
    </source>
</reference>
<gene>
    <name evidence="3" type="ORF">C9160_04190</name>
    <name evidence="2" type="ORF">G4A47_06285</name>
    <name evidence="1" type="ORF">JNA68_07730</name>
</gene>
<evidence type="ECO:0000313" key="1">
    <source>
        <dbReference type="EMBL" id="MBL6203097.1"/>
    </source>
</evidence>
<protein>
    <submittedName>
        <fullName evidence="2">DUF1378 family protein</fullName>
    </submittedName>
</protein>
<dbReference type="Proteomes" id="UP000655659">
    <property type="component" value="Unassembled WGS sequence"/>
</dbReference>
<dbReference type="RefSeq" id="WP_000221106.1">
    <property type="nucleotide sequence ID" value="NZ_AP027162.1"/>
</dbReference>
<reference evidence="1" key="3">
    <citation type="submission" date="2021-01" db="EMBL/GenBank/DDBJ databases">
        <title>Genomes of Escherichia coli STEC strains from raw meat-based diets for companion animals.</title>
        <authorList>
            <person name="Stevens M.J.A."/>
            <person name="Stephan R."/>
        </authorList>
    </citation>
    <scope>NUCLEOTIDE SEQUENCE</scope>
    <source>
        <strain evidence="1">ATC7-7</strain>
    </source>
</reference>
<reference evidence="3 4" key="1">
    <citation type="submission" date="2018-12" db="EMBL/GenBank/DDBJ databases">
        <title>Food and Water Safety Consortium.</title>
        <authorList>
            <person name="Tyson S."/>
            <person name="Peterson C.-L."/>
            <person name="Olson A."/>
            <person name="Tyler S."/>
            <person name="Cabral J."/>
            <person name="Lynch T."/>
            <person name="Knox N."/>
            <person name="Van Domselaar G."/>
            <person name="Graham M."/>
        </authorList>
    </citation>
    <scope>NUCLEOTIDE SEQUENCE [LARGE SCALE GENOMIC DNA]</scope>
    <source>
        <strain evidence="3 4">FWSEC0384</strain>
    </source>
</reference>
<sequence length="59" mass="6591">MTYINVCLLYFCTVVCCLLLVSGGYKIIRNYFRNKIDAAAEEKIKSGAVMPQPKDSGQI</sequence>
<name>A0A085NZX5_ECOLX</name>
<dbReference type="EMBL" id="RRNI01000003">
    <property type="protein sequence ID" value="TJH24674.1"/>
    <property type="molecule type" value="Genomic_DNA"/>
</dbReference>
<proteinExistence type="predicted"/>
<evidence type="ECO:0000313" key="2">
    <source>
        <dbReference type="EMBL" id="NYP84843.1"/>
    </source>
</evidence>
<dbReference type="EMBL" id="JABUPU010000006">
    <property type="protein sequence ID" value="NYP84843.1"/>
    <property type="molecule type" value="Genomic_DNA"/>
</dbReference>
<dbReference type="Proteomes" id="UP000517067">
    <property type="component" value="Unassembled WGS sequence"/>
</dbReference>
<dbReference type="Proteomes" id="UP000306700">
    <property type="component" value="Unassembled WGS sequence"/>
</dbReference>
<dbReference type="EMBL" id="JAETYU010000008">
    <property type="protein sequence ID" value="MBL6203097.1"/>
    <property type="molecule type" value="Genomic_DNA"/>
</dbReference>
<comment type="caution">
    <text evidence="2">The sequence shown here is derived from an EMBL/GenBank/DDBJ whole genome shotgun (WGS) entry which is preliminary data.</text>
</comment>
<organism evidence="2 5">
    <name type="scientific">Escherichia coli</name>
    <dbReference type="NCBI Taxonomy" id="562"/>
    <lineage>
        <taxon>Bacteria</taxon>
        <taxon>Pseudomonadati</taxon>
        <taxon>Pseudomonadota</taxon>
        <taxon>Gammaproteobacteria</taxon>
        <taxon>Enterobacterales</taxon>
        <taxon>Enterobacteriaceae</taxon>
        <taxon>Escherichia</taxon>
    </lineage>
</organism>